<keyword evidence="1" id="KW-0472">Membrane</keyword>
<comment type="caution">
    <text evidence="2">The sequence shown here is derived from an EMBL/GenBank/DDBJ whole genome shotgun (WGS) entry which is preliminary data.</text>
</comment>
<keyword evidence="3" id="KW-1185">Reference proteome</keyword>
<dbReference type="Proteomes" id="UP001549320">
    <property type="component" value="Unassembled WGS sequence"/>
</dbReference>
<feature type="transmembrane region" description="Helical" evidence="1">
    <location>
        <begin position="354"/>
        <end position="373"/>
    </location>
</feature>
<evidence type="ECO:0008006" key="4">
    <source>
        <dbReference type="Google" id="ProtNLM"/>
    </source>
</evidence>
<evidence type="ECO:0000313" key="2">
    <source>
        <dbReference type="EMBL" id="MET4577863.1"/>
    </source>
</evidence>
<feature type="transmembrane region" description="Helical" evidence="1">
    <location>
        <begin position="277"/>
        <end position="299"/>
    </location>
</feature>
<gene>
    <name evidence="2" type="ORF">ABIE13_002974</name>
</gene>
<feature type="transmembrane region" description="Helical" evidence="1">
    <location>
        <begin position="162"/>
        <end position="177"/>
    </location>
</feature>
<feature type="transmembrane region" description="Helical" evidence="1">
    <location>
        <begin position="385"/>
        <end position="404"/>
    </location>
</feature>
<feature type="transmembrane region" description="Helical" evidence="1">
    <location>
        <begin position="137"/>
        <end position="155"/>
    </location>
</feature>
<keyword evidence="1" id="KW-0812">Transmembrane</keyword>
<sequence>MMRTLFLRLCWLIPLAMLAANALAWLRYGTDFPFFDDWRAYATGDIESFSPSRLFQVVNNTMSPVGFALDTLAQRWLDGNTVAYQLLSMLVVLGGLLWLQWKLLEWSVASALVRAVAFAFTVFMLQSSSYWGEQNLAYHQALPLLFLLAALYAVLVSRLQPWALAGVVAALALLAGFSYISGAVATVVMGVILLLRVRWGGGDQALKSRVWRSALVLVSVGGLTTAIQFYATRLVGGSDRSEAFPVRWPYHPDFWVYMLGKVGRSAGNAFQNASVELAFACALSALLIFVLLAFGKRLIARDDVTIDRLSYVLLPVAGAVLVYLCLVSFGRAGFRDDSIQSLRDVFLFAYQRFHFFWLTLLFPWAVAALLLMARSKRQAISAGHVPRIDVVVACAVLGLGAWLAGARGVFDVATYYQQGAQTRAATIRCMSEQLGSGQPIMCPEFALPGWTDWTPAYLHARQIGASFTKYFPLTPHEAPRQWLFHDVPGAQAGVNWHDAKALGGGWRRGESDPQLTIESDEAAPYARCRMLDLRVRLKSEQPSTAQVFYRLPGAEGFSESLSVTKTVAASAQAPVELRFLIESTQGFAPVLRIDPVQGDIRFIVEDVRLACSLQGP</sequence>
<protein>
    <recommendedName>
        <fullName evidence="4">Transmembrane protein</fullName>
    </recommendedName>
</protein>
<evidence type="ECO:0000313" key="3">
    <source>
        <dbReference type="Proteomes" id="UP001549320"/>
    </source>
</evidence>
<keyword evidence="1" id="KW-1133">Transmembrane helix</keyword>
<name>A0ABV2QAE6_9BURK</name>
<feature type="transmembrane region" description="Helical" evidence="1">
    <location>
        <begin position="82"/>
        <end position="99"/>
    </location>
</feature>
<feature type="transmembrane region" description="Helical" evidence="1">
    <location>
        <begin position="111"/>
        <end position="131"/>
    </location>
</feature>
<organism evidence="2 3">
    <name type="scientific">Ottowia thiooxydans</name>
    <dbReference type="NCBI Taxonomy" id="219182"/>
    <lineage>
        <taxon>Bacteria</taxon>
        <taxon>Pseudomonadati</taxon>
        <taxon>Pseudomonadota</taxon>
        <taxon>Betaproteobacteria</taxon>
        <taxon>Burkholderiales</taxon>
        <taxon>Comamonadaceae</taxon>
        <taxon>Ottowia</taxon>
    </lineage>
</organism>
<feature type="transmembrane region" description="Helical" evidence="1">
    <location>
        <begin position="311"/>
        <end position="334"/>
    </location>
</feature>
<feature type="transmembrane region" description="Helical" evidence="1">
    <location>
        <begin position="211"/>
        <end position="231"/>
    </location>
</feature>
<proteinExistence type="predicted"/>
<evidence type="ECO:0000256" key="1">
    <source>
        <dbReference type="SAM" id="Phobius"/>
    </source>
</evidence>
<dbReference type="EMBL" id="JBEPSH010000005">
    <property type="protein sequence ID" value="MET4577863.1"/>
    <property type="molecule type" value="Genomic_DNA"/>
</dbReference>
<reference evidence="2 3" key="1">
    <citation type="submission" date="2024-06" db="EMBL/GenBank/DDBJ databases">
        <title>Sorghum-associated microbial communities from plants grown in Nebraska, USA.</title>
        <authorList>
            <person name="Schachtman D."/>
        </authorList>
    </citation>
    <scope>NUCLEOTIDE SEQUENCE [LARGE SCALE GENOMIC DNA]</scope>
    <source>
        <strain evidence="2 3">2709</strain>
    </source>
</reference>
<dbReference type="RefSeq" id="WP_354444586.1">
    <property type="nucleotide sequence ID" value="NZ_JBEPSH010000005.1"/>
</dbReference>
<accession>A0ABV2QAE6</accession>